<comment type="similarity">
    <text evidence="2 6">Belongs to the zinc-containing alcohol dehydrogenase family.</text>
</comment>
<dbReference type="GO" id="GO:0008270">
    <property type="term" value="F:zinc ion binding"/>
    <property type="evidence" value="ECO:0007669"/>
    <property type="project" value="InterPro"/>
</dbReference>
<dbReference type="InterPro" id="IPR011032">
    <property type="entry name" value="GroES-like_sf"/>
</dbReference>
<dbReference type="Gene3D" id="3.40.50.720">
    <property type="entry name" value="NAD(P)-binding Rossmann-like Domain"/>
    <property type="match status" value="1"/>
</dbReference>
<dbReference type="KEGG" id="slia:HA039_02255"/>
<dbReference type="InterPro" id="IPR020843">
    <property type="entry name" value="ER"/>
</dbReference>
<evidence type="ECO:0000313" key="9">
    <source>
        <dbReference type="Proteomes" id="UP000501179"/>
    </source>
</evidence>
<protein>
    <submittedName>
        <fullName evidence="8">Alcohol dehydrogenase catalytic domain-containing protein</fullName>
    </submittedName>
</protein>
<keyword evidence="3 6" id="KW-0479">Metal-binding</keyword>
<gene>
    <name evidence="8" type="ORF">HA039_02255</name>
</gene>
<dbReference type="InterPro" id="IPR013154">
    <property type="entry name" value="ADH-like_N"/>
</dbReference>
<dbReference type="SUPFAM" id="SSF51735">
    <property type="entry name" value="NAD(P)-binding Rossmann-fold domains"/>
    <property type="match status" value="1"/>
</dbReference>
<comment type="cofactor">
    <cofactor evidence="1 6">
        <name>Zn(2+)</name>
        <dbReference type="ChEBI" id="CHEBI:29105"/>
    </cofactor>
</comment>
<dbReference type="InterPro" id="IPR013149">
    <property type="entry name" value="ADH-like_C"/>
</dbReference>
<evidence type="ECO:0000313" key="8">
    <source>
        <dbReference type="EMBL" id="QIQ01275.1"/>
    </source>
</evidence>
<dbReference type="InterPro" id="IPR002328">
    <property type="entry name" value="ADH_Zn_CS"/>
</dbReference>
<dbReference type="Pfam" id="PF08240">
    <property type="entry name" value="ADH_N"/>
    <property type="match status" value="1"/>
</dbReference>
<keyword evidence="9" id="KW-1185">Reference proteome</keyword>
<evidence type="ECO:0000256" key="1">
    <source>
        <dbReference type="ARBA" id="ARBA00001947"/>
    </source>
</evidence>
<sequence length="373" mass="38597">MTETRAALFRRIGAPLSVETITLDPPGPTEVRVRVRAVGLCHTELHVQRGERPVGMRPMVLGHEGAGIVEEIGAQVRGIGVGDHVGMTWIPACGVCRSCVRGEHQRCAQSARIALGPQLAGGFRRRDRDGQDVGSFCLIGAFAERTVVDQASVVVVEDKSLPFAAIALATCSAPAAVGAVTTAARVQPTESVLVIGTGGTGMNVVQAARNAGATTIIAVDPHQWKLDLARRLGATTVIRSLPGLDLPAAVLELTGGLGVDHAFVCADPVAMAGPAMRSTVPGGGVVVTGAAPADAGPIEIPPADLLGGQKRLTGSVFGSFSQLRGVPRVLGLYRGGQLDLDALVTRTYGLDEINQGYTDLSEGRILRGVLVPS</sequence>
<dbReference type="InterPro" id="IPR036291">
    <property type="entry name" value="NAD(P)-bd_dom_sf"/>
</dbReference>
<evidence type="ECO:0000256" key="4">
    <source>
        <dbReference type="ARBA" id="ARBA00022833"/>
    </source>
</evidence>
<accession>A0A6G9GSS4</accession>
<name>A0A6G9GSS4_9ACTN</name>
<dbReference type="PROSITE" id="PS00059">
    <property type="entry name" value="ADH_ZINC"/>
    <property type="match status" value="1"/>
</dbReference>
<dbReference type="PANTHER" id="PTHR43350:SF21">
    <property type="entry name" value="S-NITROSOMYCOTHIOL REDUCTASE MSCR"/>
    <property type="match status" value="1"/>
</dbReference>
<evidence type="ECO:0000256" key="3">
    <source>
        <dbReference type="ARBA" id="ARBA00022723"/>
    </source>
</evidence>
<proteinExistence type="inferred from homology"/>
<dbReference type="Pfam" id="PF00107">
    <property type="entry name" value="ADH_zinc_N"/>
    <property type="match status" value="1"/>
</dbReference>
<dbReference type="PANTHER" id="PTHR43350">
    <property type="entry name" value="NAD-DEPENDENT ALCOHOL DEHYDROGENASE"/>
    <property type="match status" value="1"/>
</dbReference>
<dbReference type="SMART" id="SM00829">
    <property type="entry name" value="PKS_ER"/>
    <property type="match status" value="1"/>
</dbReference>
<evidence type="ECO:0000256" key="2">
    <source>
        <dbReference type="ARBA" id="ARBA00008072"/>
    </source>
</evidence>
<dbReference type="AlphaFoldDB" id="A0A6G9GSS4"/>
<dbReference type="Gene3D" id="3.90.180.10">
    <property type="entry name" value="Medium-chain alcohol dehydrogenases, catalytic domain"/>
    <property type="match status" value="1"/>
</dbReference>
<reference evidence="8 9" key="1">
    <citation type="submission" date="2020-03" db="EMBL/GenBank/DDBJ databases">
        <title>A novel species.</title>
        <authorList>
            <person name="Gao J."/>
        </authorList>
    </citation>
    <scope>NUCLEOTIDE SEQUENCE [LARGE SCALE GENOMIC DNA]</scope>
    <source>
        <strain evidence="8 9">QMT-12</strain>
    </source>
</reference>
<keyword evidence="5" id="KW-0560">Oxidoreductase</keyword>
<dbReference type="EMBL" id="CP050177">
    <property type="protein sequence ID" value="QIQ01275.1"/>
    <property type="molecule type" value="Genomic_DNA"/>
</dbReference>
<evidence type="ECO:0000256" key="6">
    <source>
        <dbReference type="RuleBase" id="RU361277"/>
    </source>
</evidence>
<evidence type="ECO:0000259" key="7">
    <source>
        <dbReference type="SMART" id="SM00829"/>
    </source>
</evidence>
<dbReference type="SUPFAM" id="SSF50129">
    <property type="entry name" value="GroES-like"/>
    <property type="match status" value="2"/>
</dbReference>
<dbReference type="GO" id="GO:0016491">
    <property type="term" value="F:oxidoreductase activity"/>
    <property type="evidence" value="ECO:0007669"/>
    <property type="project" value="UniProtKB-KW"/>
</dbReference>
<keyword evidence="4 6" id="KW-0862">Zinc</keyword>
<organism evidence="8 9">
    <name type="scientific">Streptomyces liangshanensis</name>
    <dbReference type="NCBI Taxonomy" id="2717324"/>
    <lineage>
        <taxon>Bacteria</taxon>
        <taxon>Bacillati</taxon>
        <taxon>Actinomycetota</taxon>
        <taxon>Actinomycetes</taxon>
        <taxon>Kitasatosporales</taxon>
        <taxon>Streptomycetaceae</taxon>
        <taxon>Streptomyces</taxon>
    </lineage>
</organism>
<feature type="domain" description="Enoyl reductase (ER)" evidence="7">
    <location>
        <begin position="13"/>
        <end position="370"/>
    </location>
</feature>
<evidence type="ECO:0000256" key="5">
    <source>
        <dbReference type="ARBA" id="ARBA00023002"/>
    </source>
</evidence>
<dbReference type="RefSeq" id="WP_167022959.1">
    <property type="nucleotide sequence ID" value="NZ_CP050177.1"/>
</dbReference>
<dbReference type="Proteomes" id="UP000501179">
    <property type="component" value="Chromosome"/>
</dbReference>